<feature type="transmembrane region" description="Helical" evidence="8">
    <location>
        <begin position="441"/>
        <end position="458"/>
    </location>
</feature>
<evidence type="ECO:0000256" key="4">
    <source>
        <dbReference type="ARBA" id="ARBA00022679"/>
    </source>
</evidence>
<feature type="transmembrane region" description="Helical" evidence="8">
    <location>
        <begin position="262"/>
        <end position="282"/>
    </location>
</feature>
<evidence type="ECO:0000256" key="6">
    <source>
        <dbReference type="ARBA" id="ARBA00022989"/>
    </source>
</evidence>
<evidence type="ECO:0008006" key="11">
    <source>
        <dbReference type="Google" id="ProtNLM"/>
    </source>
</evidence>
<evidence type="ECO:0000256" key="3">
    <source>
        <dbReference type="ARBA" id="ARBA00022676"/>
    </source>
</evidence>
<evidence type="ECO:0000256" key="2">
    <source>
        <dbReference type="ARBA" id="ARBA00022475"/>
    </source>
</evidence>
<dbReference type="PANTHER" id="PTHR33908">
    <property type="entry name" value="MANNOSYLTRANSFERASE YKCB-RELATED"/>
    <property type="match status" value="1"/>
</dbReference>
<gene>
    <name evidence="9" type="ORF">SAMN05216382_2111</name>
</gene>
<keyword evidence="4" id="KW-0808">Transferase</keyword>
<feature type="transmembrane region" description="Helical" evidence="8">
    <location>
        <begin position="131"/>
        <end position="153"/>
    </location>
</feature>
<protein>
    <recommendedName>
        <fullName evidence="11">Dolichyl-phosphate-mannose-protein mannosyltransferase</fullName>
    </recommendedName>
</protein>
<keyword evidence="2" id="KW-1003">Cell membrane</keyword>
<evidence type="ECO:0000256" key="7">
    <source>
        <dbReference type="ARBA" id="ARBA00023136"/>
    </source>
</evidence>
<keyword evidence="3" id="KW-0328">Glycosyltransferase</keyword>
<dbReference type="AlphaFoldDB" id="A0A1H7R302"/>
<keyword evidence="5 8" id="KW-0812">Transmembrane</keyword>
<feature type="transmembrane region" description="Helical" evidence="8">
    <location>
        <begin position="383"/>
        <end position="405"/>
    </location>
</feature>
<keyword evidence="6 8" id="KW-1133">Transmembrane helix</keyword>
<organism evidence="9 10">
    <name type="scientific">Sphingomonas palmae</name>
    <dbReference type="NCBI Taxonomy" id="1855283"/>
    <lineage>
        <taxon>Bacteria</taxon>
        <taxon>Pseudomonadati</taxon>
        <taxon>Pseudomonadota</taxon>
        <taxon>Alphaproteobacteria</taxon>
        <taxon>Sphingomonadales</taxon>
        <taxon>Sphingomonadaceae</taxon>
        <taxon>Sphingomonas</taxon>
    </lineage>
</organism>
<dbReference type="GO" id="GO:0016763">
    <property type="term" value="F:pentosyltransferase activity"/>
    <property type="evidence" value="ECO:0007669"/>
    <property type="project" value="TreeGrafter"/>
</dbReference>
<evidence type="ECO:0000256" key="8">
    <source>
        <dbReference type="SAM" id="Phobius"/>
    </source>
</evidence>
<dbReference type="GO" id="GO:0005886">
    <property type="term" value="C:plasma membrane"/>
    <property type="evidence" value="ECO:0007669"/>
    <property type="project" value="UniProtKB-SubCell"/>
</dbReference>
<dbReference type="RefSeq" id="WP_093006097.1">
    <property type="nucleotide sequence ID" value="NZ_FNZZ01000004.1"/>
</dbReference>
<dbReference type="STRING" id="1855283.SAMN05216382_2111"/>
<evidence type="ECO:0000313" key="9">
    <source>
        <dbReference type="EMBL" id="SEL54348.1"/>
    </source>
</evidence>
<accession>A0A1H7R302</accession>
<keyword evidence="7 8" id="KW-0472">Membrane</keyword>
<dbReference type="PANTHER" id="PTHR33908:SF11">
    <property type="entry name" value="MEMBRANE PROTEIN"/>
    <property type="match status" value="1"/>
</dbReference>
<reference evidence="10" key="1">
    <citation type="submission" date="2016-10" db="EMBL/GenBank/DDBJ databases">
        <authorList>
            <person name="Varghese N."/>
            <person name="Submissions S."/>
        </authorList>
    </citation>
    <scope>NUCLEOTIDE SEQUENCE [LARGE SCALE GENOMIC DNA]</scope>
    <source>
        <strain evidence="10">JS21-1</strain>
    </source>
</reference>
<proteinExistence type="predicted"/>
<name>A0A1H7R302_9SPHN</name>
<dbReference type="GO" id="GO:0009103">
    <property type="term" value="P:lipopolysaccharide biosynthetic process"/>
    <property type="evidence" value="ECO:0007669"/>
    <property type="project" value="UniProtKB-ARBA"/>
</dbReference>
<sequence>MTSGRVLNIGVAALLLMLAAYGVLSAPGLAAHWHAGLSADLAGMALFAAWLAFAGWAVTRLPSTTRPRAWGMFAAGATALRIAAAVLSDGRVSPGDPHWYLVLARGLLDGQGLGLVEPYMGVRAVALFPPLYPLLLAGWGAVFGLSTAALLVLSSLLDLASAGVIVLLARRLGAARAGVAAACLFLVWPSQLLDAPLAQKESLATLLVLLLAYGWTVTTGRAREVVLIGVGSAALALTQPGEALLSLLFALLQWRRLGLARAVRIGAAAGGIAMLAMLPWWWRNAALLHAFVPLTSAGGYSLWIGNNPAATGSWMPPPRELYGLPELAFSRAAGGLASDWIAAHPFEAVRLTLAKFVRAAAIGQAGLTRLAAMRPGLAPQTGALLLPVLHGSYVLLLALAGAATVRLRGCGVSGRAAVGLVAMCFVQLLLLGAPFEFGERHRAFVVPLLLLAVALARERGGARVSMRRAMPLRGGARATI</sequence>
<evidence type="ECO:0000313" key="10">
    <source>
        <dbReference type="Proteomes" id="UP000199214"/>
    </source>
</evidence>
<evidence type="ECO:0000256" key="1">
    <source>
        <dbReference type="ARBA" id="ARBA00004651"/>
    </source>
</evidence>
<evidence type="ECO:0000256" key="5">
    <source>
        <dbReference type="ARBA" id="ARBA00022692"/>
    </source>
</evidence>
<dbReference type="Proteomes" id="UP000199214">
    <property type="component" value="Unassembled WGS sequence"/>
</dbReference>
<keyword evidence="10" id="KW-1185">Reference proteome</keyword>
<feature type="transmembrane region" description="Helical" evidence="8">
    <location>
        <begin position="41"/>
        <end position="58"/>
    </location>
</feature>
<feature type="transmembrane region" description="Helical" evidence="8">
    <location>
        <begin position="417"/>
        <end position="435"/>
    </location>
</feature>
<dbReference type="EMBL" id="FNZZ01000004">
    <property type="protein sequence ID" value="SEL54348.1"/>
    <property type="molecule type" value="Genomic_DNA"/>
</dbReference>
<dbReference type="InterPro" id="IPR050297">
    <property type="entry name" value="LipidA_mod_glycosyltrf_83"/>
</dbReference>
<comment type="subcellular location">
    <subcellularLocation>
        <location evidence="1">Cell membrane</location>
        <topology evidence="1">Multi-pass membrane protein</topology>
    </subcellularLocation>
</comment>